<dbReference type="Proteomes" id="UP000463951">
    <property type="component" value="Chromosome"/>
</dbReference>
<evidence type="ECO:0000313" key="2">
    <source>
        <dbReference type="Proteomes" id="UP000463951"/>
    </source>
</evidence>
<dbReference type="AlphaFoldDB" id="A0A499UEI9"/>
<name>A0A499UEI9_9ACTN</name>
<accession>A0A499UEI9</accession>
<protein>
    <submittedName>
        <fullName evidence="1">Uncharacterized protein</fullName>
    </submittedName>
</protein>
<reference evidence="1 2" key="1">
    <citation type="journal article" date="2020" name="Int. J. Syst. Evol. Microbiol.">
        <title>Reclassification of Streptomyces castelarensis and Streptomyces sporoclivatus as later heterotypic synonyms of Streptomyces antimycoticus.</title>
        <authorList>
            <person name="Komaki H."/>
            <person name="Tamura T."/>
        </authorList>
    </citation>
    <scope>NUCLEOTIDE SEQUENCE [LARGE SCALE GENOMIC DNA]</scope>
    <source>
        <strain evidence="1 2">NBRC 100767</strain>
    </source>
</reference>
<dbReference type="EMBL" id="AP019620">
    <property type="protein sequence ID" value="BBJ39734.1"/>
    <property type="molecule type" value="Genomic_DNA"/>
</dbReference>
<proteinExistence type="predicted"/>
<evidence type="ECO:0000313" key="1">
    <source>
        <dbReference type="EMBL" id="BBJ39734.1"/>
    </source>
</evidence>
<sequence length="68" mass="6903">MLRRGLCGGLGVVAPCAARLGGGFVRHLALDGTGTVFAGWVSSVIRAGAGWGPVRRGSGVWFCAASSW</sequence>
<gene>
    <name evidence="1" type="ORF">SSPO_024520</name>
</gene>
<organism evidence="1 2">
    <name type="scientific">Streptomyces antimycoticus</name>
    <dbReference type="NCBI Taxonomy" id="68175"/>
    <lineage>
        <taxon>Bacteria</taxon>
        <taxon>Bacillati</taxon>
        <taxon>Actinomycetota</taxon>
        <taxon>Actinomycetes</taxon>
        <taxon>Kitasatosporales</taxon>
        <taxon>Streptomycetaceae</taxon>
        <taxon>Streptomyces</taxon>
        <taxon>Streptomyces violaceusniger group</taxon>
    </lineage>
</organism>